<dbReference type="InterPro" id="IPR000600">
    <property type="entry name" value="ROK"/>
</dbReference>
<evidence type="ECO:0000313" key="2">
    <source>
        <dbReference type="EMBL" id="TDO51728.1"/>
    </source>
</evidence>
<comment type="similarity">
    <text evidence="1">Belongs to the ROK (NagC/XylR) family.</text>
</comment>
<evidence type="ECO:0000313" key="3">
    <source>
        <dbReference type="Proteomes" id="UP000295388"/>
    </source>
</evidence>
<dbReference type="InterPro" id="IPR043129">
    <property type="entry name" value="ATPase_NBD"/>
</dbReference>
<name>A0A4R6KK77_9ACTN</name>
<dbReference type="Pfam" id="PF00480">
    <property type="entry name" value="ROK"/>
    <property type="match status" value="1"/>
</dbReference>
<accession>A0A4R6KK77</accession>
<dbReference type="Gene3D" id="1.10.10.10">
    <property type="entry name" value="Winged helix-like DNA-binding domain superfamily/Winged helix DNA-binding domain"/>
    <property type="match status" value="1"/>
</dbReference>
<dbReference type="PANTHER" id="PTHR18964:SF173">
    <property type="entry name" value="GLUCOKINASE"/>
    <property type="match status" value="1"/>
</dbReference>
<proteinExistence type="inferred from homology"/>
<dbReference type="RefSeq" id="WP_133799623.1">
    <property type="nucleotide sequence ID" value="NZ_SNWQ01000003.1"/>
</dbReference>
<evidence type="ECO:0000256" key="1">
    <source>
        <dbReference type="ARBA" id="ARBA00006479"/>
    </source>
</evidence>
<dbReference type="Gene3D" id="3.30.420.40">
    <property type="match status" value="2"/>
</dbReference>
<dbReference type="PROSITE" id="PS01125">
    <property type="entry name" value="ROK"/>
    <property type="match status" value="1"/>
</dbReference>
<keyword evidence="2" id="KW-0808">Transferase</keyword>
<dbReference type="PANTHER" id="PTHR18964">
    <property type="entry name" value="ROK (REPRESSOR, ORF, KINASE) FAMILY"/>
    <property type="match status" value="1"/>
</dbReference>
<comment type="caution">
    <text evidence="2">The sequence shown here is derived from an EMBL/GenBank/DDBJ whole genome shotgun (WGS) entry which is preliminary data.</text>
</comment>
<keyword evidence="3" id="KW-1185">Reference proteome</keyword>
<keyword evidence="2" id="KW-0418">Kinase</keyword>
<organism evidence="2 3">
    <name type="scientific">Kribbella caucasensis</name>
    <dbReference type="NCBI Taxonomy" id="2512215"/>
    <lineage>
        <taxon>Bacteria</taxon>
        <taxon>Bacillati</taxon>
        <taxon>Actinomycetota</taxon>
        <taxon>Actinomycetes</taxon>
        <taxon>Propionibacteriales</taxon>
        <taxon>Kribbellaceae</taxon>
        <taxon>Kribbella</taxon>
    </lineage>
</organism>
<dbReference type="AlphaFoldDB" id="A0A4R6KK77"/>
<dbReference type="Pfam" id="PF13412">
    <property type="entry name" value="HTH_24"/>
    <property type="match status" value="1"/>
</dbReference>
<dbReference type="Proteomes" id="UP000295388">
    <property type="component" value="Unassembled WGS sequence"/>
</dbReference>
<gene>
    <name evidence="2" type="ORF">EV643_103467</name>
</gene>
<reference evidence="2 3" key="1">
    <citation type="submission" date="2019-03" db="EMBL/GenBank/DDBJ databases">
        <title>Genomic Encyclopedia of Type Strains, Phase III (KMG-III): the genomes of soil and plant-associated and newly described type strains.</title>
        <authorList>
            <person name="Whitman W."/>
        </authorList>
    </citation>
    <scope>NUCLEOTIDE SEQUENCE [LARGE SCALE GENOMIC DNA]</scope>
    <source>
        <strain evidence="2 3">VKM Ac-2527</strain>
    </source>
</reference>
<dbReference type="OrthoDB" id="3189808at2"/>
<dbReference type="GO" id="GO:0016301">
    <property type="term" value="F:kinase activity"/>
    <property type="evidence" value="ECO:0007669"/>
    <property type="project" value="UniProtKB-KW"/>
</dbReference>
<dbReference type="SUPFAM" id="SSF46785">
    <property type="entry name" value="Winged helix' DNA-binding domain"/>
    <property type="match status" value="1"/>
</dbReference>
<dbReference type="InterPro" id="IPR036388">
    <property type="entry name" value="WH-like_DNA-bd_sf"/>
</dbReference>
<protein>
    <submittedName>
        <fullName evidence="2">Putative NBD/HSP70 family sugar kinase</fullName>
    </submittedName>
</protein>
<dbReference type="InterPro" id="IPR049874">
    <property type="entry name" value="ROK_cs"/>
</dbReference>
<dbReference type="InterPro" id="IPR011991">
    <property type="entry name" value="ArsR-like_HTH"/>
</dbReference>
<dbReference type="EMBL" id="SNWQ01000003">
    <property type="protein sequence ID" value="TDO51728.1"/>
    <property type="molecule type" value="Genomic_DNA"/>
</dbReference>
<dbReference type="InterPro" id="IPR036390">
    <property type="entry name" value="WH_DNA-bd_sf"/>
</dbReference>
<sequence>MRGLGTVGITIMGRADARDRIITALIQNGAASRAELARRTSLAPSTVSAIISELLGEGLVVEQATQSVRAGTKGGRPATLVALDRSAGVAVGIDIGKQHVRVAVADLAHQLLAERSENVTPDLPASEGIRAAAALVHKTLGDAAADLSHVVGVGMGLPGPVHAPTGQLGDSTILPGWVGVNAAQAMTDALGLRVEVDNDANLGAIGEWTWGAGRDCTEVIYLKLATGIGAGLIIGGRPFTGHGGTAGEIGHTVVDPAGPICRCGNRGCLEMLAGSGAVLNALRPSHGNVQTIAEVLELAAAGDHGCRRAIADAGQAVGTAAATLCNLINPRLIVVGGEMAAAGEILIDPLREALERGAIRSASHDVEVVQGTLGDRAEVLGAVALALRHGNQPLTASAG</sequence>
<dbReference type="CDD" id="cd00090">
    <property type="entry name" value="HTH_ARSR"/>
    <property type="match status" value="1"/>
</dbReference>
<dbReference type="SUPFAM" id="SSF53067">
    <property type="entry name" value="Actin-like ATPase domain"/>
    <property type="match status" value="1"/>
</dbReference>